<name>A0A7G9Z3F4_9EURY</name>
<proteinExistence type="predicted"/>
<gene>
    <name evidence="2" type="ORF">PNEAJHEF_00012</name>
</gene>
<dbReference type="InterPro" id="IPR008490">
    <property type="entry name" value="Transposase_InsH_N"/>
</dbReference>
<dbReference type="PANTHER" id="PTHR33408:SF2">
    <property type="entry name" value="TRANSPOSASE DDE DOMAIN-CONTAINING PROTEIN"/>
    <property type="match status" value="1"/>
</dbReference>
<protein>
    <recommendedName>
        <fullName evidence="1">Transposase InsH N-terminal domain-containing protein</fullName>
    </recommendedName>
</protein>
<evidence type="ECO:0000313" key="2">
    <source>
        <dbReference type="EMBL" id="QNO54788.1"/>
    </source>
</evidence>
<accession>A0A7G9Z3F4</accession>
<dbReference type="PANTHER" id="PTHR33408">
    <property type="entry name" value="TRANSPOSASE"/>
    <property type="match status" value="1"/>
</dbReference>
<dbReference type="AlphaFoldDB" id="A0A7G9Z3F4"/>
<feature type="domain" description="Transposase InsH N-terminal" evidence="1">
    <location>
        <begin position="18"/>
        <end position="79"/>
    </location>
</feature>
<sequence>MAFIKRLRNQSWLFHPTIADLIEEDHICRLVDDVVENIDFKSIEEKYDGSGSHAYHQKVMMKLLIHGTIDGIRSFRKIYRVRAKTVERLFGHVKQNIGLREFLTRGLQGVRAEFNHPSKICVEALKGYGPKFYLL</sequence>
<evidence type="ECO:0000259" key="1">
    <source>
        <dbReference type="Pfam" id="PF05598"/>
    </source>
</evidence>
<dbReference type="Pfam" id="PF05598">
    <property type="entry name" value="DUF772"/>
    <property type="match status" value="1"/>
</dbReference>
<dbReference type="EMBL" id="MT631592">
    <property type="protein sequence ID" value="QNO54788.1"/>
    <property type="molecule type" value="Genomic_DNA"/>
</dbReference>
<reference evidence="2" key="1">
    <citation type="submission" date="2020-06" db="EMBL/GenBank/DDBJ databases">
        <title>Unique genomic features of the anaerobic methanotrophic archaea.</title>
        <authorList>
            <person name="Chadwick G.L."/>
            <person name="Skennerton C.T."/>
            <person name="Laso-Perez R."/>
            <person name="Leu A.O."/>
            <person name="Speth D.R."/>
            <person name="Yu H."/>
            <person name="Morgan-Lang C."/>
            <person name="Hatzenpichler R."/>
            <person name="Goudeau D."/>
            <person name="Malmstrom R."/>
            <person name="Brazelton W.J."/>
            <person name="Woyke T."/>
            <person name="Hallam S.J."/>
            <person name="Tyson G.W."/>
            <person name="Wegener G."/>
            <person name="Boetius A."/>
            <person name="Orphan V."/>
        </authorList>
    </citation>
    <scope>NUCLEOTIDE SEQUENCE</scope>
</reference>
<organism evidence="2">
    <name type="scientific">Candidatus Methanophaga sp. ANME-1 ERB7</name>
    <dbReference type="NCBI Taxonomy" id="2759913"/>
    <lineage>
        <taxon>Archaea</taxon>
        <taxon>Methanobacteriati</taxon>
        <taxon>Methanobacteriota</taxon>
        <taxon>Stenosarchaea group</taxon>
        <taxon>Methanomicrobia</taxon>
        <taxon>Candidatus Methanophagales</taxon>
        <taxon>Candidatus Methanophagaceae</taxon>
        <taxon>Candidatus Methanophaga</taxon>
    </lineage>
</organism>